<evidence type="ECO:0000313" key="1">
    <source>
        <dbReference type="EMBL" id="TMR12409.1"/>
    </source>
</evidence>
<evidence type="ECO:0000313" key="2">
    <source>
        <dbReference type="Proteomes" id="UP000309128"/>
    </source>
</evidence>
<comment type="caution">
    <text evidence="1">The sequence shown here is derived from an EMBL/GenBank/DDBJ whole genome shotgun (WGS) entry which is preliminary data.</text>
</comment>
<gene>
    <name evidence="1" type="ORF">ETD86_32690</name>
</gene>
<keyword evidence="2" id="KW-1185">Reference proteome</keyword>
<sequence>MIILPVRNAGSSTIVTSISAPASASRSVAFTKGVVDGAPYGLTGGRRESLAVPELLSVAGEEATEGLRGARADGWLWLVNDRQLVAG</sequence>
<dbReference type="Proteomes" id="UP000309128">
    <property type="component" value="Unassembled WGS sequence"/>
</dbReference>
<protein>
    <submittedName>
        <fullName evidence="1">Uncharacterized protein</fullName>
    </submittedName>
</protein>
<dbReference type="EMBL" id="VCKY01000135">
    <property type="protein sequence ID" value="TMR12409.1"/>
    <property type="molecule type" value="Genomic_DNA"/>
</dbReference>
<dbReference type="OrthoDB" id="4549891at2"/>
<dbReference type="RefSeq" id="WP_138670509.1">
    <property type="nucleotide sequence ID" value="NZ_VCKY01000135.1"/>
</dbReference>
<reference evidence="1 2" key="1">
    <citation type="submission" date="2019-05" db="EMBL/GenBank/DDBJ databases">
        <title>Draft genome sequence of Nonomuraea turkmeniaca DSM 43926.</title>
        <authorList>
            <person name="Saricaoglu S."/>
            <person name="Isik K."/>
        </authorList>
    </citation>
    <scope>NUCLEOTIDE SEQUENCE [LARGE SCALE GENOMIC DNA]</scope>
    <source>
        <strain evidence="1 2">DSM 43926</strain>
    </source>
</reference>
<accession>A0A5S4FSF4</accession>
<proteinExistence type="predicted"/>
<dbReference type="AlphaFoldDB" id="A0A5S4FSF4"/>
<organism evidence="1 2">
    <name type="scientific">Nonomuraea turkmeniaca</name>
    <dbReference type="NCBI Taxonomy" id="103838"/>
    <lineage>
        <taxon>Bacteria</taxon>
        <taxon>Bacillati</taxon>
        <taxon>Actinomycetota</taxon>
        <taxon>Actinomycetes</taxon>
        <taxon>Streptosporangiales</taxon>
        <taxon>Streptosporangiaceae</taxon>
        <taxon>Nonomuraea</taxon>
    </lineage>
</organism>
<name>A0A5S4FSF4_9ACTN</name>